<dbReference type="Gene3D" id="2.60.120.260">
    <property type="entry name" value="Galactose-binding domain-like"/>
    <property type="match status" value="2"/>
</dbReference>
<dbReference type="AlphaFoldDB" id="A0A9X4QWP6"/>
<dbReference type="PROSITE" id="PS51257">
    <property type="entry name" value="PROKAR_LIPOPROTEIN"/>
    <property type="match status" value="1"/>
</dbReference>
<sequence length="265" mass="28351">MKLRRLFSLQGLSLILSVCLAAGCIPLAASAGTPDASPVAVTASYTYHGDRLENVNDGIVSYDDSPKNRWTSYESPNATDWVQFDYGEPLSKNAAGVYVFDDGGGVKAPNAIDIQYWDGAAWSGVPHPVRTPEAPAGNDLNLITFESVVASKFRVVFSHSGSKSGATEIVFADSNSEPLPGAEASPLGIVSASYTFRLDQVSSVNDGIVSYNDSPSNRWTAYESPNASDWVQTNYGSPVRKDAVGIYIFADGGEYRRQTPTTSNT</sequence>
<dbReference type="SUPFAM" id="SSF49785">
    <property type="entry name" value="Galactose-binding domain-like"/>
    <property type="match status" value="1"/>
</dbReference>
<dbReference type="RefSeq" id="WP_277539671.1">
    <property type="nucleotide sequence ID" value="NZ_JAPDIA010000009.1"/>
</dbReference>
<proteinExistence type="predicted"/>
<evidence type="ECO:0000313" key="3">
    <source>
        <dbReference type="Proteomes" id="UP001153404"/>
    </source>
</evidence>
<dbReference type="Proteomes" id="UP001153404">
    <property type="component" value="Unassembled WGS sequence"/>
</dbReference>
<feature type="chain" id="PRO_5040778619" description="F5/8 type C domain-containing protein" evidence="1">
    <location>
        <begin position="32"/>
        <end position="265"/>
    </location>
</feature>
<evidence type="ECO:0008006" key="4">
    <source>
        <dbReference type="Google" id="ProtNLM"/>
    </source>
</evidence>
<keyword evidence="3" id="KW-1185">Reference proteome</keyword>
<evidence type="ECO:0000256" key="1">
    <source>
        <dbReference type="SAM" id="SignalP"/>
    </source>
</evidence>
<dbReference type="InterPro" id="IPR008979">
    <property type="entry name" value="Galactose-bd-like_sf"/>
</dbReference>
<feature type="signal peptide" evidence="1">
    <location>
        <begin position="1"/>
        <end position="31"/>
    </location>
</feature>
<evidence type="ECO:0000313" key="2">
    <source>
        <dbReference type="EMBL" id="MDG0814706.1"/>
    </source>
</evidence>
<gene>
    <name evidence="2" type="ORF">OMP40_39525</name>
</gene>
<organism evidence="2 3">
    <name type="scientific">Cohnella rhizosphaerae</name>
    <dbReference type="NCBI Taxonomy" id="1457232"/>
    <lineage>
        <taxon>Bacteria</taxon>
        <taxon>Bacillati</taxon>
        <taxon>Bacillota</taxon>
        <taxon>Bacilli</taxon>
        <taxon>Bacillales</taxon>
        <taxon>Paenibacillaceae</taxon>
        <taxon>Cohnella</taxon>
    </lineage>
</organism>
<comment type="caution">
    <text evidence="2">The sequence shown here is derived from an EMBL/GenBank/DDBJ whole genome shotgun (WGS) entry which is preliminary data.</text>
</comment>
<keyword evidence="1" id="KW-0732">Signal</keyword>
<protein>
    <recommendedName>
        <fullName evidence="4">F5/8 type C domain-containing protein</fullName>
    </recommendedName>
</protein>
<dbReference type="EMBL" id="JAPDIA010000009">
    <property type="protein sequence ID" value="MDG0814706.1"/>
    <property type="molecule type" value="Genomic_DNA"/>
</dbReference>
<name>A0A9X4QWP6_9BACL</name>
<reference evidence="2" key="1">
    <citation type="submission" date="2022-10" db="EMBL/GenBank/DDBJ databases">
        <title>Comparative genomic analysis of Cohnella hashimotonis sp. nov., isolated from the International Space Station.</title>
        <authorList>
            <person name="Simpson A."/>
            <person name="Venkateswaran K."/>
        </authorList>
    </citation>
    <scope>NUCLEOTIDE SEQUENCE</scope>
    <source>
        <strain evidence="2">DSM 28161</strain>
    </source>
</reference>
<accession>A0A9X4QWP6</accession>